<feature type="domain" description="Ketoreductase" evidence="4">
    <location>
        <begin position="5"/>
        <end position="193"/>
    </location>
</feature>
<dbReference type="RefSeq" id="WP_264504185.1">
    <property type="nucleotide sequence ID" value="NZ_JAPDFL010000001.1"/>
</dbReference>
<evidence type="ECO:0000256" key="1">
    <source>
        <dbReference type="ARBA" id="ARBA00006484"/>
    </source>
</evidence>
<keyword evidence="2" id="KW-0560">Oxidoreductase</keyword>
<dbReference type="Pfam" id="PF00106">
    <property type="entry name" value="adh_short"/>
    <property type="match status" value="1"/>
</dbReference>
<dbReference type="Proteomes" id="UP001208938">
    <property type="component" value="Unassembled WGS sequence"/>
</dbReference>
<evidence type="ECO:0000256" key="3">
    <source>
        <dbReference type="RuleBase" id="RU000363"/>
    </source>
</evidence>
<dbReference type="EMBL" id="JAPDFL010000001">
    <property type="protein sequence ID" value="MCW1931028.1"/>
    <property type="molecule type" value="Genomic_DNA"/>
</dbReference>
<accession>A0ABT3GU21</accession>
<dbReference type="InterPro" id="IPR051687">
    <property type="entry name" value="Peroxisomal_Beta-Oxidation"/>
</dbReference>
<dbReference type="InterPro" id="IPR002347">
    <property type="entry name" value="SDR_fam"/>
</dbReference>
<keyword evidence="6" id="KW-1185">Reference proteome</keyword>
<evidence type="ECO:0000313" key="6">
    <source>
        <dbReference type="Proteomes" id="UP001208938"/>
    </source>
</evidence>
<dbReference type="PANTHER" id="PTHR45024">
    <property type="entry name" value="DEHYDROGENASES, SHORT CHAIN"/>
    <property type="match status" value="1"/>
</dbReference>
<dbReference type="InterPro" id="IPR057326">
    <property type="entry name" value="KR_dom"/>
</dbReference>
<comment type="similarity">
    <text evidence="1 3">Belongs to the short-chain dehydrogenases/reductases (SDR) family.</text>
</comment>
<evidence type="ECO:0000259" key="4">
    <source>
        <dbReference type="SMART" id="SM00822"/>
    </source>
</evidence>
<protein>
    <submittedName>
        <fullName evidence="5">SDR family oxidoreductase</fullName>
    </submittedName>
</protein>
<evidence type="ECO:0000256" key="2">
    <source>
        <dbReference type="ARBA" id="ARBA00023002"/>
    </source>
</evidence>
<evidence type="ECO:0000313" key="5">
    <source>
        <dbReference type="EMBL" id="MCW1931028.1"/>
    </source>
</evidence>
<dbReference type="SMART" id="SM00822">
    <property type="entry name" value="PKS_KR"/>
    <property type="match status" value="1"/>
</dbReference>
<comment type="caution">
    <text evidence="5">The sequence shown here is derived from an EMBL/GenBank/DDBJ whole genome shotgun (WGS) entry which is preliminary data.</text>
</comment>
<sequence>MLSGKVLLITGAGQGIGRATALAAAQAGAAVVVNDIDADAAQSVVDEIRQSGGRAVAEVTAIGVNGAAEACVGRAVEAFGRLDALFSNAGVLRDSVLWKTEDDAFDLVLSTHLRGTFQCGRAAARQFKAQGGGGSLILAASPAGQLGNFGQGAYAAAKAGIVGMMRSWTLELARDRVTVNAIVPTALTRMTATIPALAPHVAAMERGEPLPAQLRARHGIGTAADIAPLVVFLASDAARGVSGQCIGIGGDRLSLWSHPAEIRTDLHAQGWTPEALAAQWESFSDGAVQRVGVPLDFD</sequence>
<name>A0ABT3GU21_9RHOB</name>
<gene>
    <name evidence="5" type="ORF">OKW52_01755</name>
</gene>
<reference evidence="5 6" key="1">
    <citation type="submission" date="2022-10" db="EMBL/GenBank/DDBJ databases">
        <title>Pararhodobacter sp. nov., isolated from marine algae.</title>
        <authorList>
            <person name="Choi B.J."/>
            <person name="Kim J.M."/>
            <person name="Lee J.K."/>
            <person name="Choi D.G."/>
            <person name="Jeon C.O."/>
        </authorList>
    </citation>
    <scope>NUCLEOTIDE SEQUENCE [LARGE SCALE GENOMIC DNA]</scope>
    <source>
        <strain evidence="5 6">ZQ420</strain>
    </source>
</reference>
<dbReference type="PRINTS" id="PR00080">
    <property type="entry name" value="SDRFAMILY"/>
</dbReference>
<dbReference type="PANTHER" id="PTHR45024:SF2">
    <property type="entry name" value="SCP2 DOMAIN-CONTAINING PROTEIN"/>
    <property type="match status" value="1"/>
</dbReference>
<dbReference type="PRINTS" id="PR00081">
    <property type="entry name" value="GDHRDH"/>
</dbReference>
<proteinExistence type="inferred from homology"/>
<organism evidence="5 6">
    <name type="scientific">Pararhodobacter zhoushanensis</name>
    <dbReference type="NCBI Taxonomy" id="2479545"/>
    <lineage>
        <taxon>Bacteria</taxon>
        <taxon>Pseudomonadati</taxon>
        <taxon>Pseudomonadota</taxon>
        <taxon>Alphaproteobacteria</taxon>
        <taxon>Rhodobacterales</taxon>
        <taxon>Paracoccaceae</taxon>
        <taxon>Pararhodobacter</taxon>
    </lineage>
</organism>
<dbReference type="SUPFAM" id="SSF51735">
    <property type="entry name" value="NAD(P)-binding Rossmann-fold domains"/>
    <property type="match status" value="1"/>
</dbReference>
<dbReference type="Gene3D" id="3.40.50.720">
    <property type="entry name" value="NAD(P)-binding Rossmann-like Domain"/>
    <property type="match status" value="1"/>
</dbReference>
<dbReference type="InterPro" id="IPR036291">
    <property type="entry name" value="NAD(P)-bd_dom_sf"/>
</dbReference>